<protein>
    <submittedName>
        <fullName evidence="3">Uncharacterized protein</fullName>
    </submittedName>
</protein>
<sequence>MAAESFSAAGETSGTGEPLVSTSVHWGTAQLGVPTRAEPAPWQQPAARTTEEAVPDRPRAADVADAVPPVRDRAVDATEGRPPDTAAPDTEDDAVEELIRVAVVSRPLDDVVDLVTLLEQSPDGMPTAASVLRLAAVARSVDDVTRLVELLGPPQHPADHMDEAIRHAAEERPIPEVSRLVHLLSRPPHDPHSGAEVVHAAGTTRTVEDLMQLIGSLREQQETGGAPGVPVGDSAVATGTDGTAATNTTAGTSTGADTTAADAGKSTAAPARTASAPNAPEAPATQVRSRTSLVWLRRVAGVLLLLCAAAHFPLTWSGAPTVGLAAALGISVVCAAAGAALCLSGSPFAAVAGTLVAGALTVAHLVDDRIDSRTLAFALRPERVTAPVPTLSAAIATLASLLVVALTIAALRASADRERA</sequence>
<feature type="region of interest" description="Disordered" evidence="1">
    <location>
        <begin position="1"/>
        <end position="93"/>
    </location>
</feature>
<dbReference type="AlphaFoldDB" id="A0A5P2C5G5"/>
<feature type="region of interest" description="Disordered" evidence="1">
    <location>
        <begin position="219"/>
        <end position="287"/>
    </location>
</feature>
<keyword evidence="2" id="KW-0472">Membrane</keyword>
<name>A0A5P2C5G5_STRVZ</name>
<dbReference type="OrthoDB" id="4338624at2"/>
<proteinExistence type="predicted"/>
<organism evidence="3 4">
    <name type="scientific">Streptomyces venezuelae</name>
    <dbReference type="NCBI Taxonomy" id="54571"/>
    <lineage>
        <taxon>Bacteria</taxon>
        <taxon>Bacillati</taxon>
        <taxon>Actinomycetota</taxon>
        <taxon>Actinomycetes</taxon>
        <taxon>Kitasatosporales</taxon>
        <taxon>Streptomycetaceae</taxon>
        <taxon>Streptomyces</taxon>
    </lineage>
</organism>
<keyword evidence="2" id="KW-0812">Transmembrane</keyword>
<gene>
    <name evidence="3" type="ORF">DEJ48_34640</name>
</gene>
<evidence type="ECO:0000256" key="1">
    <source>
        <dbReference type="SAM" id="MobiDB-lite"/>
    </source>
</evidence>
<feature type="transmembrane region" description="Helical" evidence="2">
    <location>
        <begin position="295"/>
        <end position="316"/>
    </location>
</feature>
<feature type="transmembrane region" description="Helical" evidence="2">
    <location>
        <begin position="348"/>
        <end position="366"/>
    </location>
</feature>
<feature type="compositionally biased region" description="Low complexity" evidence="1">
    <location>
        <begin position="232"/>
        <end position="279"/>
    </location>
</feature>
<dbReference type="EMBL" id="CP029192">
    <property type="protein sequence ID" value="QES37872.1"/>
    <property type="molecule type" value="Genomic_DNA"/>
</dbReference>
<evidence type="ECO:0000256" key="2">
    <source>
        <dbReference type="SAM" id="Phobius"/>
    </source>
</evidence>
<evidence type="ECO:0000313" key="4">
    <source>
        <dbReference type="Proteomes" id="UP000322927"/>
    </source>
</evidence>
<evidence type="ECO:0000313" key="3">
    <source>
        <dbReference type="EMBL" id="QES37872.1"/>
    </source>
</evidence>
<feature type="transmembrane region" description="Helical" evidence="2">
    <location>
        <begin position="386"/>
        <end position="411"/>
    </location>
</feature>
<feature type="transmembrane region" description="Helical" evidence="2">
    <location>
        <begin position="322"/>
        <end position="341"/>
    </location>
</feature>
<dbReference type="RefSeq" id="WP_150220075.1">
    <property type="nucleotide sequence ID" value="NZ_CP029192.1"/>
</dbReference>
<accession>A0A5P2C5G5</accession>
<reference evidence="3 4" key="1">
    <citation type="submission" date="2018-05" db="EMBL/GenBank/DDBJ databases">
        <title>Streptomyces venezuelae.</title>
        <authorList>
            <person name="Kim W."/>
            <person name="Lee N."/>
            <person name="Cho B.-K."/>
        </authorList>
    </citation>
    <scope>NUCLEOTIDE SEQUENCE [LARGE SCALE GENOMIC DNA]</scope>
    <source>
        <strain evidence="3 4">ATCC 14584</strain>
    </source>
</reference>
<feature type="compositionally biased region" description="Basic and acidic residues" evidence="1">
    <location>
        <begin position="49"/>
        <end position="62"/>
    </location>
</feature>
<keyword evidence="2" id="KW-1133">Transmembrane helix</keyword>
<feature type="compositionally biased region" description="Polar residues" evidence="1">
    <location>
        <begin position="10"/>
        <end position="25"/>
    </location>
</feature>
<feature type="compositionally biased region" description="Basic and acidic residues" evidence="1">
    <location>
        <begin position="70"/>
        <end position="82"/>
    </location>
</feature>
<dbReference type="Proteomes" id="UP000322927">
    <property type="component" value="Chromosome"/>
</dbReference>